<feature type="region of interest" description="Disordered" evidence="1">
    <location>
        <begin position="92"/>
        <end position="157"/>
    </location>
</feature>
<name>A0A6G1KNV6_9PLEO</name>
<dbReference type="OrthoDB" id="3801193at2759"/>
<reference evidence="2" key="1">
    <citation type="journal article" date="2020" name="Stud. Mycol.">
        <title>101 Dothideomycetes genomes: a test case for predicting lifestyles and emergence of pathogens.</title>
        <authorList>
            <person name="Haridas S."/>
            <person name="Albert R."/>
            <person name="Binder M."/>
            <person name="Bloem J."/>
            <person name="Labutti K."/>
            <person name="Salamov A."/>
            <person name="Andreopoulos B."/>
            <person name="Baker S."/>
            <person name="Barry K."/>
            <person name="Bills G."/>
            <person name="Bluhm B."/>
            <person name="Cannon C."/>
            <person name="Castanera R."/>
            <person name="Culley D."/>
            <person name="Daum C."/>
            <person name="Ezra D."/>
            <person name="Gonzalez J."/>
            <person name="Henrissat B."/>
            <person name="Kuo A."/>
            <person name="Liang C."/>
            <person name="Lipzen A."/>
            <person name="Lutzoni F."/>
            <person name="Magnuson J."/>
            <person name="Mondo S."/>
            <person name="Nolan M."/>
            <person name="Ohm R."/>
            <person name="Pangilinan J."/>
            <person name="Park H.-J."/>
            <person name="Ramirez L."/>
            <person name="Alfaro M."/>
            <person name="Sun H."/>
            <person name="Tritt A."/>
            <person name="Yoshinaga Y."/>
            <person name="Zwiers L.-H."/>
            <person name="Turgeon B."/>
            <person name="Goodwin S."/>
            <person name="Spatafora J."/>
            <person name="Crous P."/>
            <person name="Grigoriev I."/>
        </authorList>
    </citation>
    <scope>NUCLEOTIDE SEQUENCE</scope>
    <source>
        <strain evidence="2">CBS 279.74</strain>
    </source>
</reference>
<feature type="compositionally biased region" description="Basic and acidic residues" evidence="1">
    <location>
        <begin position="145"/>
        <end position="157"/>
    </location>
</feature>
<evidence type="ECO:0000313" key="3">
    <source>
        <dbReference type="Proteomes" id="UP000799428"/>
    </source>
</evidence>
<organism evidence="2 3">
    <name type="scientific">Pleomassaria siparia CBS 279.74</name>
    <dbReference type="NCBI Taxonomy" id="1314801"/>
    <lineage>
        <taxon>Eukaryota</taxon>
        <taxon>Fungi</taxon>
        <taxon>Dikarya</taxon>
        <taxon>Ascomycota</taxon>
        <taxon>Pezizomycotina</taxon>
        <taxon>Dothideomycetes</taxon>
        <taxon>Pleosporomycetidae</taxon>
        <taxon>Pleosporales</taxon>
        <taxon>Pleomassariaceae</taxon>
        <taxon>Pleomassaria</taxon>
    </lineage>
</organism>
<protein>
    <submittedName>
        <fullName evidence="2">Uncharacterized protein</fullName>
    </submittedName>
</protein>
<feature type="compositionally biased region" description="Basic and acidic residues" evidence="1">
    <location>
        <begin position="126"/>
        <end position="137"/>
    </location>
</feature>
<gene>
    <name evidence="2" type="ORF">K504DRAFT_498860</name>
</gene>
<dbReference type="EMBL" id="MU005765">
    <property type="protein sequence ID" value="KAF2714081.1"/>
    <property type="molecule type" value="Genomic_DNA"/>
</dbReference>
<sequence>MSKLTYCSSCGPQTYHRGVTSWCHTSISKTRDITDEWWSIVNDCEPQTGESIWCILSKYPALKAMMRFSIQAIDMIVHPEYPLQKCNKEHECTQAKESVSETDSMEDLEKEDTQHTRSATPEESEKESKDNKDDMQKLHLPLPPKEIHDGMLFRKVG</sequence>
<evidence type="ECO:0000313" key="2">
    <source>
        <dbReference type="EMBL" id="KAF2714081.1"/>
    </source>
</evidence>
<dbReference type="Proteomes" id="UP000799428">
    <property type="component" value="Unassembled WGS sequence"/>
</dbReference>
<accession>A0A6G1KNV6</accession>
<evidence type="ECO:0000256" key="1">
    <source>
        <dbReference type="SAM" id="MobiDB-lite"/>
    </source>
</evidence>
<dbReference type="AlphaFoldDB" id="A0A6G1KNV6"/>
<keyword evidence="3" id="KW-1185">Reference proteome</keyword>
<proteinExistence type="predicted"/>